<dbReference type="Proteomes" id="UP000652761">
    <property type="component" value="Unassembled WGS sequence"/>
</dbReference>
<protein>
    <recommendedName>
        <fullName evidence="6">Myb-like domain-containing protein</fullName>
    </recommendedName>
</protein>
<dbReference type="GO" id="GO:0003677">
    <property type="term" value="F:DNA binding"/>
    <property type="evidence" value="ECO:0007669"/>
    <property type="project" value="UniProtKB-KW"/>
</dbReference>
<dbReference type="SUPFAM" id="SSF46689">
    <property type="entry name" value="Homeodomain-like"/>
    <property type="match status" value="1"/>
</dbReference>
<dbReference type="AlphaFoldDB" id="A0A843VML9"/>
<name>A0A843VML9_COLES</name>
<evidence type="ECO:0000259" key="6">
    <source>
        <dbReference type="Pfam" id="PF00249"/>
    </source>
</evidence>
<proteinExistence type="predicted"/>
<keyword evidence="3" id="KW-0238">DNA-binding</keyword>
<dbReference type="GO" id="GO:0005634">
    <property type="term" value="C:nucleus"/>
    <property type="evidence" value="ECO:0007669"/>
    <property type="project" value="UniProtKB-SubCell"/>
</dbReference>
<dbReference type="InterPro" id="IPR044841">
    <property type="entry name" value="LUX/BOA-like"/>
</dbReference>
<dbReference type="Gene3D" id="1.10.10.60">
    <property type="entry name" value="Homeodomain-like"/>
    <property type="match status" value="1"/>
</dbReference>
<dbReference type="InterPro" id="IPR009057">
    <property type="entry name" value="Homeodomain-like_sf"/>
</dbReference>
<comment type="subcellular location">
    <subcellularLocation>
        <location evidence="1">Nucleus</location>
    </subcellularLocation>
</comment>
<keyword evidence="5" id="KW-0539">Nucleus</keyword>
<dbReference type="NCBIfam" id="TIGR01557">
    <property type="entry name" value="myb_SHAQKYF"/>
    <property type="match status" value="1"/>
</dbReference>
<comment type="caution">
    <text evidence="7">The sequence shown here is derived from an EMBL/GenBank/DDBJ whole genome shotgun (WGS) entry which is preliminary data.</text>
</comment>
<dbReference type="GO" id="GO:0003700">
    <property type="term" value="F:DNA-binding transcription factor activity"/>
    <property type="evidence" value="ECO:0007669"/>
    <property type="project" value="InterPro"/>
</dbReference>
<keyword evidence="4" id="KW-0804">Transcription</keyword>
<evidence type="ECO:0000313" key="7">
    <source>
        <dbReference type="EMBL" id="MQL97818.1"/>
    </source>
</evidence>
<dbReference type="EMBL" id="NMUH01002103">
    <property type="protein sequence ID" value="MQL97818.1"/>
    <property type="molecule type" value="Genomic_DNA"/>
</dbReference>
<dbReference type="InterPro" id="IPR001005">
    <property type="entry name" value="SANT/Myb"/>
</dbReference>
<gene>
    <name evidence="7" type="ORF">Taro_030518</name>
</gene>
<accession>A0A843VML9</accession>
<keyword evidence="2" id="KW-0805">Transcription regulation</keyword>
<evidence type="ECO:0000256" key="1">
    <source>
        <dbReference type="ARBA" id="ARBA00004123"/>
    </source>
</evidence>
<sequence length="476" mass="51260">MGGAARATSGGLLAGAGDYDDEDGRMLEWEHGLPSGGDLAPLSQTLITPELASAFGIRPEPPRTLLDVHRASSDTISSLRQTPSSLGSESGLALGMLPSVAVAAASVEDPVVIEGDESGSEVDGSGGCYDKARRLDAVEEADSSFGMANTTSFDGSARAQKRPRLVWTFQLHKRFVDVVAYLGIKNSVPKAIMHLMNVEGLTRENVASHLQKYRLYLKRNEGLSSDHLVASTPVPQRLQETPVPVPMPYAAASSVVPMRVVSMAQSDPRAHVTVVPLNSRQHGICGFTHLEEAPRLCRLAGGQGEIDDRGQGCPLKLRGHLLFGSSICSLKYLSGTLRASLLTISRTLGTGSDLPHPRPWSASTATWAISSCTVQLPQQTSQYLYGVSNAVLIRLEKADAASISIISEENNRYFTFEGCDHMNFSAATMALRMQQVLTHPMVYNLQPIFSSLGTMNKLIHEGFPSPRKSQVTWLHG</sequence>
<feature type="domain" description="Myb-like" evidence="6">
    <location>
        <begin position="165"/>
        <end position="214"/>
    </location>
</feature>
<evidence type="ECO:0000256" key="4">
    <source>
        <dbReference type="ARBA" id="ARBA00023163"/>
    </source>
</evidence>
<evidence type="ECO:0000256" key="2">
    <source>
        <dbReference type="ARBA" id="ARBA00023015"/>
    </source>
</evidence>
<organism evidence="7 8">
    <name type="scientific">Colocasia esculenta</name>
    <name type="common">Wild taro</name>
    <name type="synonym">Arum esculentum</name>
    <dbReference type="NCBI Taxonomy" id="4460"/>
    <lineage>
        <taxon>Eukaryota</taxon>
        <taxon>Viridiplantae</taxon>
        <taxon>Streptophyta</taxon>
        <taxon>Embryophyta</taxon>
        <taxon>Tracheophyta</taxon>
        <taxon>Spermatophyta</taxon>
        <taxon>Magnoliopsida</taxon>
        <taxon>Liliopsida</taxon>
        <taxon>Araceae</taxon>
        <taxon>Aroideae</taxon>
        <taxon>Colocasieae</taxon>
        <taxon>Colocasia</taxon>
    </lineage>
</organism>
<evidence type="ECO:0000256" key="5">
    <source>
        <dbReference type="ARBA" id="ARBA00023242"/>
    </source>
</evidence>
<evidence type="ECO:0000313" key="8">
    <source>
        <dbReference type="Proteomes" id="UP000652761"/>
    </source>
</evidence>
<dbReference type="OrthoDB" id="60033at2759"/>
<dbReference type="Pfam" id="PF00249">
    <property type="entry name" value="Myb_DNA-binding"/>
    <property type="match status" value="1"/>
</dbReference>
<keyword evidence="8" id="KW-1185">Reference proteome</keyword>
<dbReference type="PANTHER" id="PTHR31442">
    <property type="entry name" value="HOMEODOMAIN-LIKE SUPERFAMILY PROTEIN-RELATED"/>
    <property type="match status" value="1"/>
</dbReference>
<dbReference type="PANTHER" id="PTHR31442:SF21">
    <property type="entry name" value="TRANSCRIPTION FACTOR BOA-RELATED"/>
    <property type="match status" value="1"/>
</dbReference>
<dbReference type="InterPro" id="IPR006447">
    <property type="entry name" value="Myb_dom_plants"/>
</dbReference>
<dbReference type="FunFam" id="1.10.10.60:FF:000007">
    <property type="entry name" value="Two-component response regulator"/>
    <property type="match status" value="1"/>
</dbReference>
<evidence type="ECO:0000256" key="3">
    <source>
        <dbReference type="ARBA" id="ARBA00023125"/>
    </source>
</evidence>
<reference evidence="7" key="1">
    <citation type="submission" date="2017-07" db="EMBL/GenBank/DDBJ databases">
        <title>Taro Niue Genome Assembly and Annotation.</title>
        <authorList>
            <person name="Atibalentja N."/>
            <person name="Keating K."/>
            <person name="Fields C.J."/>
        </authorList>
    </citation>
    <scope>NUCLEOTIDE SEQUENCE</scope>
    <source>
        <strain evidence="7">Niue_2</strain>
        <tissue evidence="7">Leaf</tissue>
    </source>
</reference>